<dbReference type="EMBL" id="AZFA01000008">
    <property type="protein sequence ID" value="KRL67060.1"/>
    <property type="molecule type" value="Genomic_DNA"/>
</dbReference>
<dbReference type="PATRIC" id="fig|1423815.3.peg.2236"/>
<keyword evidence="1" id="KW-0067">ATP-binding</keyword>
<proteinExistence type="predicted"/>
<dbReference type="InterPro" id="IPR011761">
    <property type="entry name" value="ATP-grasp"/>
</dbReference>
<dbReference type="SUPFAM" id="SSF56059">
    <property type="entry name" value="Glutathione synthetase ATP-binding domain-like"/>
    <property type="match status" value="1"/>
</dbReference>
<sequence>MSERLIPIETESGKKFTPVLLGSDMNVYGMARAFHDLYGETVKAYAETQLAPTRYTKILDLTLFSGFSEDPVFIEKMREIAKIYDKHDEPVILIGCGDGYAELISKHKEELSKTFICPYVDYDLLKSLNNKESFYKVADEYNLPHPLTKIITKSMYDNNKDMDVPYDYPVALKPANSVEWLDIHFEGRKKAFTIHSDEEFNDIVGKIYDNGYTSDLILQDFIPGDDSNMRVLNAYVDKDNHVKMMCLGHPILEDPTPQSIGNYVAIVPDFNQDVYDLVQKFLEDIKFTGYANFDMKYDSRDQTFKFFEINLRMGRSSFFVTLNGYNLAKYVVEDYIENSLENEPTVYANKNKAQHKLWLGIPVKVFRKYAAHNEASEYAEELIKQDRIGTTVFYDKDRSFKRWLLMTYMFHNYVKRFNQYFEVNKGRDFEK</sequence>
<dbReference type="Gene3D" id="3.30.470.20">
    <property type="entry name" value="ATP-grasp fold, B domain"/>
    <property type="match status" value="1"/>
</dbReference>
<organism evidence="3 4">
    <name type="scientific">Companilactobacillus versmoldensis DSM 14857 = KCTC 3814</name>
    <dbReference type="NCBI Taxonomy" id="1423815"/>
    <lineage>
        <taxon>Bacteria</taxon>
        <taxon>Bacillati</taxon>
        <taxon>Bacillota</taxon>
        <taxon>Bacilli</taxon>
        <taxon>Lactobacillales</taxon>
        <taxon>Lactobacillaceae</taxon>
        <taxon>Companilactobacillus</taxon>
    </lineage>
</organism>
<dbReference type="eggNOG" id="COG3919">
    <property type="taxonomic scope" value="Bacteria"/>
</dbReference>
<keyword evidence="4" id="KW-1185">Reference proteome</keyword>
<dbReference type="STRING" id="1423815.FC27_GL002180"/>
<keyword evidence="1" id="KW-0547">Nucleotide-binding</keyword>
<evidence type="ECO:0000313" key="3">
    <source>
        <dbReference type="EMBL" id="KRL67060.1"/>
    </source>
</evidence>
<dbReference type="AlphaFoldDB" id="A0A0R1SHV0"/>
<dbReference type="GO" id="GO:0046872">
    <property type="term" value="F:metal ion binding"/>
    <property type="evidence" value="ECO:0007669"/>
    <property type="project" value="InterPro"/>
</dbReference>
<reference evidence="3 4" key="1">
    <citation type="journal article" date="2015" name="Genome Announc.">
        <title>Expanding the biotechnology potential of lactobacilli through comparative genomics of 213 strains and associated genera.</title>
        <authorList>
            <person name="Sun Z."/>
            <person name="Harris H.M."/>
            <person name="McCann A."/>
            <person name="Guo C."/>
            <person name="Argimon S."/>
            <person name="Zhang W."/>
            <person name="Yang X."/>
            <person name="Jeffery I.B."/>
            <person name="Cooney J.C."/>
            <person name="Kagawa T.F."/>
            <person name="Liu W."/>
            <person name="Song Y."/>
            <person name="Salvetti E."/>
            <person name="Wrobel A."/>
            <person name="Rasinkangas P."/>
            <person name="Parkhill J."/>
            <person name="Rea M.C."/>
            <person name="O'Sullivan O."/>
            <person name="Ritari J."/>
            <person name="Douillard F.P."/>
            <person name="Paul Ross R."/>
            <person name="Yang R."/>
            <person name="Briner A.E."/>
            <person name="Felis G.E."/>
            <person name="de Vos W.M."/>
            <person name="Barrangou R."/>
            <person name="Klaenhammer T.R."/>
            <person name="Caufield P.W."/>
            <person name="Cui Y."/>
            <person name="Zhang H."/>
            <person name="O'Toole P.W."/>
        </authorList>
    </citation>
    <scope>NUCLEOTIDE SEQUENCE [LARGE SCALE GENOMIC DNA]</scope>
    <source>
        <strain evidence="3 4">DSM 14857</strain>
    </source>
</reference>
<feature type="domain" description="ATP-grasp" evidence="2">
    <location>
        <begin position="135"/>
        <end position="336"/>
    </location>
</feature>
<dbReference type="Proteomes" id="UP000051647">
    <property type="component" value="Unassembled WGS sequence"/>
</dbReference>
<accession>A0A0R1SHV0</accession>
<evidence type="ECO:0000259" key="2">
    <source>
        <dbReference type="PROSITE" id="PS50975"/>
    </source>
</evidence>
<gene>
    <name evidence="3" type="ORF">FC27_GL002180</name>
</gene>
<name>A0A0R1SHV0_9LACO</name>
<protein>
    <submittedName>
        <fullName evidence="3">ATP-grasp enzyme</fullName>
    </submittedName>
</protein>
<evidence type="ECO:0000313" key="4">
    <source>
        <dbReference type="Proteomes" id="UP000051647"/>
    </source>
</evidence>
<dbReference type="PROSITE" id="PS50975">
    <property type="entry name" value="ATP_GRASP"/>
    <property type="match status" value="1"/>
</dbReference>
<evidence type="ECO:0000256" key="1">
    <source>
        <dbReference type="PROSITE-ProRule" id="PRU00409"/>
    </source>
</evidence>
<dbReference type="GO" id="GO:0005524">
    <property type="term" value="F:ATP binding"/>
    <property type="evidence" value="ECO:0007669"/>
    <property type="project" value="UniProtKB-UniRule"/>
</dbReference>
<comment type="caution">
    <text evidence="3">The sequence shown here is derived from an EMBL/GenBank/DDBJ whole genome shotgun (WGS) entry which is preliminary data.</text>
</comment>